<comment type="subcellular location">
    <subcellularLocation>
        <location evidence="1 5">Cell membrane</location>
        <topology evidence="1 5">Multi-pass membrane protein</topology>
    </subcellularLocation>
</comment>
<dbReference type="CDD" id="cd06261">
    <property type="entry name" value="TM_PBP2"/>
    <property type="match status" value="1"/>
</dbReference>
<feature type="transmembrane region" description="Helical" evidence="5">
    <location>
        <begin position="38"/>
        <end position="63"/>
    </location>
</feature>
<evidence type="ECO:0000256" key="1">
    <source>
        <dbReference type="ARBA" id="ARBA00004651"/>
    </source>
</evidence>
<organism evidence="7 8">
    <name type="scientific">Vibrio stylophorae</name>
    <dbReference type="NCBI Taxonomy" id="659351"/>
    <lineage>
        <taxon>Bacteria</taxon>
        <taxon>Pseudomonadati</taxon>
        <taxon>Pseudomonadota</taxon>
        <taxon>Gammaproteobacteria</taxon>
        <taxon>Vibrionales</taxon>
        <taxon>Vibrionaceae</taxon>
        <taxon>Vibrio</taxon>
    </lineage>
</organism>
<evidence type="ECO:0000256" key="4">
    <source>
        <dbReference type="ARBA" id="ARBA00023136"/>
    </source>
</evidence>
<gene>
    <name evidence="7" type="primary">pstC_2</name>
    <name evidence="7" type="ORF">VST7929_02913</name>
</gene>
<evidence type="ECO:0000313" key="7">
    <source>
        <dbReference type="EMBL" id="CAH0535296.1"/>
    </source>
</evidence>
<feature type="transmembrane region" description="Helical" evidence="5">
    <location>
        <begin position="285"/>
        <end position="308"/>
    </location>
</feature>
<dbReference type="PANTHER" id="PTHR43470:SF3">
    <property type="entry name" value="PHOSPHATE TRANSPORT SYSTEM PERMEASE PROTEIN PSTA-RELATED"/>
    <property type="match status" value="1"/>
</dbReference>
<keyword evidence="4 5" id="KW-0472">Membrane</keyword>
<sequence length="319" mass="34575">MKDEPSLYQTSSFHKASSLKQAAASRASSYGDHLFLRLWSWACAFLLFTVILSGVCFIVVQAWPALGVSLFFGDSPPWAAFWGDVPIWEGIWPACVGTLTLICLTLAIALLPGIGTGIWLARSHGRRQQLLRFAIELLAGIPSILMGLFGFTLILFLRATFWPEANVSLLLSATCLALLIIPYLAMTTQSALSALPESLAVTAAALGMRPWQVLWYVQLPQAKRGIISGIMLSLGRAAEDTAVIMLTGAVANAGLPAGILERFEALPFAIFYYSAQYQSEQELQMAFGAALILLCATAVIFACAGLLMQRSLHLEEKSQ</sequence>
<feature type="transmembrane region" description="Helical" evidence="5">
    <location>
        <begin position="133"/>
        <end position="157"/>
    </location>
</feature>
<feature type="domain" description="ABC transmembrane type-1" evidence="6">
    <location>
        <begin position="95"/>
        <end position="304"/>
    </location>
</feature>
<protein>
    <submittedName>
        <fullName evidence="7">Phosphate transport system permease protein PstC</fullName>
    </submittedName>
</protein>
<feature type="transmembrane region" description="Helical" evidence="5">
    <location>
        <begin position="169"/>
        <end position="186"/>
    </location>
</feature>
<dbReference type="PROSITE" id="PS50928">
    <property type="entry name" value="ABC_TM1"/>
    <property type="match status" value="1"/>
</dbReference>
<dbReference type="PANTHER" id="PTHR43470">
    <property type="entry name" value="PHOSPHATE TRANSPORT SYSTEM PERMEASE PROTEIN PSTA-RELATED"/>
    <property type="match status" value="1"/>
</dbReference>
<accession>A0ABM8ZX70</accession>
<comment type="caution">
    <text evidence="7">The sequence shown here is derived from an EMBL/GenBank/DDBJ whole genome shotgun (WGS) entry which is preliminary data.</text>
</comment>
<proteinExistence type="inferred from homology"/>
<dbReference type="EMBL" id="CAKLDI010000002">
    <property type="protein sequence ID" value="CAH0535296.1"/>
    <property type="molecule type" value="Genomic_DNA"/>
</dbReference>
<evidence type="ECO:0000256" key="2">
    <source>
        <dbReference type="ARBA" id="ARBA00022692"/>
    </source>
</evidence>
<feature type="transmembrane region" description="Helical" evidence="5">
    <location>
        <begin position="91"/>
        <end position="121"/>
    </location>
</feature>
<dbReference type="Pfam" id="PF00528">
    <property type="entry name" value="BPD_transp_1"/>
    <property type="match status" value="1"/>
</dbReference>
<dbReference type="Gene3D" id="1.10.3720.10">
    <property type="entry name" value="MetI-like"/>
    <property type="match status" value="1"/>
</dbReference>
<evidence type="ECO:0000256" key="5">
    <source>
        <dbReference type="RuleBase" id="RU363032"/>
    </source>
</evidence>
<keyword evidence="2 5" id="KW-0812">Transmembrane</keyword>
<evidence type="ECO:0000259" key="6">
    <source>
        <dbReference type="PROSITE" id="PS50928"/>
    </source>
</evidence>
<evidence type="ECO:0000313" key="8">
    <source>
        <dbReference type="Proteomes" id="UP000838672"/>
    </source>
</evidence>
<dbReference type="InterPro" id="IPR035906">
    <property type="entry name" value="MetI-like_sf"/>
</dbReference>
<keyword evidence="5" id="KW-0813">Transport</keyword>
<dbReference type="Proteomes" id="UP000838672">
    <property type="component" value="Unassembled WGS sequence"/>
</dbReference>
<keyword evidence="8" id="KW-1185">Reference proteome</keyword>
<name>A0ABM8ZX70_9VIBR</name>
<dbReference type="RefSeq" id="WP_237468150.1">
    <property type="nucleotide sequence ID" value="NZ_CAKLDI010000002.1"/>
</dbReference>
<evidence type="ECO:0000256" key="3">
    <source>
        <dbReference type="ARBA" id="ARBA00022989"/>
    </source>
</evidence>
<reference evidence="7" key="1">
    <citation type="submission" date="2021-11" db="EMBL/GenBank/DDBJ databases">
        <authorList>
            <person name="Rodrigo-Torres L."/>
            <person name="Arahal R. D."/>
            <person name="Lucena T."/>
        </authorList>
    </citation>
    <scope>NUCLEOTIDE SEQUENCE</scope>
    <source>
        <strain evidence="7">CECT 7929</strain>
    </source>
</reference>
<dbReference type="SUPFAM" id="SSF161098">
    <property type="entry name" value="MetI-like"/>
    <property type="match status" value="1"/>
</dbReference>
<keyword evidence="3 5" id="KW-1133">Transmembrane helix</keyword>
<comment type="similarity">
    <text evidence="5">Belongs to the binding-protein-dependent transport system permease family.</text>
</comment>
<dbReference type="InterPro" id="IPR000515">
    <property type="entry name" value="MetI-like"/>
</dbReference>